<dbReference type="InterPro" id="IPR058533">
    <property type="entry name" value="Cation_efflux_TM"/>
</dbReference>
<dbReference type="InterPro" id="IPR036837">
    <property type="entry name" value="Cation_efflux_CTD_sf"/>
</dbReference>
<dbReference type="HOGENOM" id="CLU_021126_0_1_3"/>
<dbReference type="OrthoDB" id="9806522at2"/>
<dbReference type="InterPro" id="IPR027469">
    <property type="entry name" value="Cation_efflux_TMD_sf"/>
</dbReference>
<keyword evidence="3 6" id="KW-0812">Transmembrane</keyword>
<dbReference type="PATRIC" id="fig|13035.3.peg.852"/>
<proteinExistence type="predicted"/>
<evidence type="ECO:0000256" key="2">
    <source>
        <dbReference type="ARBA" id="ARBA00022448"/>
    </source>
</evidence>
<feature type="transmembrane region" description="Helical" evidence="6">
    <location>
        <begin position="76"/>
        <end position="97"/>
    </location>
</feature>
<reference evidence="8" key="1">
    <citation type="submission" date="2012-04" db="EMBL/GenBank/DDBJ databases">
        <title>Finished genome of Dactylococcopsis salina PCC 8305.</title>
        <authorList>
            <consortium name="US DOE Joint Genome Institute"/>
            <person name="Gugger M."/>
            <person name="Coursin T."/>
            <person name="Rippka R."/>
            <person name="Tandeau De Marsac N."/>
            <person name="Huntemann M."/>
            <person name="Wei C.-L."/>
            <person name="Han J."/>
            <person name="Detter J.C."/>
            <person name="Han C."/>
            <person name="Tapia R."/>
            <person name="Daligault H."/>
            <person name="Chen A."/>
            <person name="Krypides N."/>
            <person name="Mavromatis K."/>
            <person name="Markowitz V."/>
            <person name="Szeto E."/>
            <person name="Ivanova N."/>
            <person name="Ovchinnikova G."/>
            <person name="Pagani I."/>
            <person name="Pati A."/>
            <person name="Goodwin L."/>
            <person name="Peters L."/>
            <person name="Pitluck S."/>
            <person name="Woyke T."/>
            <person name="Kerfeld C."/>
        </authorList>
    </citation>
    <scope>NUCLEOTIDE SEQUENCE [LARGE SCALE GENOMIC DNA]</scope>
    <source>
        <strain evidence="8">PCC 8305</strain>
    </source>
</reference>
<dbReference type="PANTHER" id="PTHR13414">
    <property type="entry name" value="HUEL-CATION TRANSPORTER"/>
    <property type="match status" value="1"/>
</dbReference>
<keyword evidence="4 6" id="KW-1133">Transmembrane helix</keyword>
<dbReference type="eggNOG" id="COG0053">
    <property type="taxonomic scope" value="Bacteria"/>
</dbReference>
<keyword evidence="2" id="KW-0813">Transport</keyword>
<dbReference type="PANTHER" id="PTHR13414:SF9">
    <property type="entry name" value="PROTON-COUPLED ZINC ANTIPORTER SLC30A9, MITOCHONDRIAL"/>
    <property type="match status" value="1"/>
</dbReference>
<name>K9YT35_DACS8</name>
<gene>
    <name evidence="8" type="ORF">Dacsa_0765</name>
</gene>
<feature type="domain" description="Cation efflux protein transmembrane" evidence="7">
    <location>
        <begin position="11"/>
        <end position="220"/>
    </location>
</feature>
<dbReference type="Proteomes" id="UP000010482">
    <property type="component" value="Chromosome"/>
</dbReference>
<evidence type="ECO:0000256" key="5">
    <source>
        <dbReference type="ARBA" id="ARBA00023136"/>
    </source>
</evidence>
<dbReference type="SUPFAM" id="SSF161111">
    <property type="entry name" value="Cation efflux protein transmembrane domain-like"/>
    <property type="match status" value="1"/>
</dbReference>
<dbReference type="KEGG" id="dsl:Dacsa_0765"/>
<dbReference type="EMBL" id="CP003944">
    <property type="protein sequence ID" value="AFZ49520.1"/>
    <property type="molecule type" value="Genomic_DNA"/>
</dbReference>
<feature type="transmembrane region" description="Helical" evidence="6">
    <location>
        <begin position="113"/>
        <end position="134"/>
    </location>
</feature>
<feature type="transmembrane region" description="Helical" evidence="6">
    <location>
        <begin position="160"/>
        <end position="183"/>
    </location>
</feature>
<dbReference type="Gene3D" id="1.20.1510.10">
    <property type="entry name" value="Cation efflux protein transmembrane domain"/>
    <property type="match status" value="1"/>
</dbReference>
<dbReference type="InterPro" id="IPR002524">
    <property type="entry name" value="Cation_efflux"/>
</dbReference>
<dbReference type="STRING" id="13035.Dacsa_0765"/>
<dbReference type="GO" id="GO:0016020">
    <property type="term" value="C:membrane"/>
    <property type="evidence" value="ECO:0007669"/>
    <property type="project" value="UniProtKB-SubCell"/>
</dbReference>
<dbReference type="Pfam" id="PF01545">
    <property type="entry name" value="Cation_efflux"/>
    <property type="match status" value="1"/>
</dbReference>
<evidence type="ECO:0000313" key="9">
    <source>
        <dbReference type="Proteomes" id="UP000010482"/>
    </source>
</evidence>
<comment type="subcellular location">
    <subcellularLocation>
        <location evidence="1">Membrane</location>
        <topology evidence="1">Multi-pass membrane protein</topology>
    </subcellularLocation>
</comment>
<keyword evidence="5 6" id="KW-0472">Membrane</keyword>
<protein>
    <submittedName>
        <fullName evidence="8">Cation diffusion facilitator family transporter</fullName>
    </submittedName>
</protein>
<evidence type="ECO:0000256" key="3">
    <source>
        <dbReference type="ARBA" id="ARBA00022692"/>
    </source>
</evidence>
<evidence type="ECO:0000256" key="6">
    <source>
        <dbReference type="SAM" id="Phobius"/>
    </source>
</evidence>
<dbReference type="AlphaFoldDB" id="K9YT35"/>
<evidence type="ECO:0000259" key="7">
    <source>
        <dbReference type="Pfam" id="PF01545"/>
    </source>
</evidence>
<sequence>MTSESSKTSIYAALAANIGIGIAKFVGAAISGSSAMLSEGIHSVVDSTNEVLLLYGLKRSKMAADEQHPLGYSQEIYFWSLLVAVLIFALGGGVSIYEGINSFQHSQASRSPMVSYIVLGVAALFEGTALYVSIREFNQNYPRKNIGLWKAIRQSKDPSSFIVIVEDFAALVGLGLALAGVFLSEITQNPIYDGVASISIGIILTIVAILLVVETKELLLGESASPEIRESIKTIVQSDQAVSKMEAPITFHLGPTDILLALNIEFKDELSSDEIEAATRRIEQKIRESHQEIKRIFVEAASVI</sequence>
<dbReference type="RefSeq" id="WP_015228532.1">
    <property type="nucleotide sequence ID" value="NC_019780.1"/>
</dbReference>
<feature type="transmembrane region" description="Helical" evidence="6">
    <location>
        <begin position="195"/>
        <end position="213"/>
    </location>
</feature>
<dbReference type="InterPro" id="IPR040177">
    <property type="entry name" value="SLC30A9"/>
</dbReference>
<dbReference type="Gene3D" id="3.30.70.1350">
    <property type="entry name" value="Cation efflux protein, cytoplasmic domain"/>
    <property type="match status" value="1"/>
</dbReference>
<evidence type="ECO:0000313" key="8">
    <source>
        <dbReference type="EMBL" id="AFZ49520.1"/>
    </source>
</evidence>
<dbReference type="NCBIfam" id="TIGR01297">
    <property type="entry name" value="CDF"/>
    <property type="match status" value="1"/>
</dbReference>
<dbReference type="GO" id="GO:0008324">
    <property type="term" value="F:monoatomic cation transmembrane transporter activity"/>
    <property type="evidence" value="ECO:0007669"/>
    <property type="project" value="InterPro"/>
</dbReference>
<dbReference type="SUPFAM" id="SSF160240">
    <property type="entry name" value="Cation efflux protein cytoplasmic domain-like"/>
    <property type="match status" value="1"/>
</dbReference>
<dbReference type="GO" id="GO:0006829">
    <property type="term" value="P:zinc ion transport"/>
    <property type="evidence" value="ECO:0007669"/>
    <property type="project" value="InterPro"/>
</dbReference>
<keyword evidence="9" id="KW-1185">Reference proteome</keyword>
<accession>K9YT35</accession>
<evidence type="ECO:0000256" key="4">
    <source>
        <dbReference type="ARBA" id="ARBA00022989"/>
    </source>
</evidence>
<evidence type="ECO:0000256" key="1">
    <source>
        <dbReference type="ARBA" id="ARBA00004141"/>
    </source>
</evidence>
<organism evidence="8 9">
    <name type="scientific">Dactylococcopsis salina (strain PCC 8305)</name>
    <name type="common">Myxobactron salinum</name>
    <dbReference type="NCBI Taxonomy" id="13035"/>
    <lineage>
        <taxon>Bacteria</taxon>
        <taxon>Bacillati</taxon>
        <taxon>Cyanobacteriota</taxon>
        <taxon>Cyanophyceae</taxon>
        <taxon>Nodosilineales</taxon>
        <taxon>Cymatolegaceae</taxon>
        <taxon>Dactylococcopsis</taxon>
    </lineage>
</organism>